<evidence type="ECO:0000256" key="1">
    <source>
        <dbReference type="SAM" id="SignalP"/>
    </source>
</evidence>
<sequence length="186" mass="20376">MKSFITLLLAATGVMSAAVGKPVGKPVEKRTTGNELKYGSRIMNSAAYGRFLDTEVVSAPRLHARQEPEPDANRPAVTPENIFVLQCTEAGFRGDCLVFGAGPGDCVSYFDYQTRNSTRISSRFNDNVLSVSTNTGGKCQFYKFRGCNNKGDDRGLTSSYNYNLGVSLPDDPRTAEYEGEITSWRC</sequence>
<protein>
    <submittedName>
        <fullName evidence="2">Uncharacterized protein</fullName>
    </submittedName>
</protein>
<dbReference type="EMBL" id="PUHP01001434">
    <property type="protein sequence ID" value="TQN65841.1"/>
    <property type="molecule type" value="Genomic_DNA"/>
</dbReference>
<name>A0A5Q4BGD5_9PEZI</name>
<feature type="chain" id="PRO_5024988982" evidence="1">
    <location>
        <begin position="21"/>
        <end position="186"/>
    </location>
</feature>
<comment type="caution">
    <text evidence="2">The sequence shown here is derived from an EMBL/GenBank/DDBJ whole genome shotgun (WGS) entry which is preliminary data.</text>
</comment>
<gene>
    <name evidence="2" type="ORF">CSHISOI_09595</name>
</gene>
<keyword evidence="1" id="KW-0732">Signal</keyword>
<organism evidence="2 3">
    <name type="scientific">Colletotrichum shisoi</name>
    <dbReference type="NCBI Taxonomy" id="2078593"/>
    <lineage>
        <taxon>Eukaryota</taxon>
        <taxon>Fungi</taxon>
        <taxon>Dikarya</taxon>
        <taxon>Ascomycota</taxon>
        <taxon>Pezizomycotina</taxon>
        <taxon>Sordariomycetes</taxon>
        <taxon>Hypocreomycetidae</taxon>
        <taxon>Glomerellales</taxon>
        <taxon>Glomerellaceae</taxon>
        <taxon>Colletotrichum</taxon>
        <taxon>Colletotrichum destructivum species complex</taxon>
    </lineage>
</organism>
<dbReference type="AlphaFoldDB" id="A0A5Q4BGD5"/>
<dbReference type="Proteomes" id="UP000326340">
    <property type="component" value="Unassembled WGS sequence"/>
</dbReference>
<keyword evidence="3" id="KW-1185">Reference proteome</keyword>
<evidence type="ECO:0000313" key="2">
    <source>
        <dbReference type="EMBL" id="TQN65841.1"/>
    </source>
</evidence>
<evidence type="ECO:0000313" key="3">
    <source>
        <dbReference type="Proteomes" id="UP000326340"/>
    </source>
</evidence>
<dbReference type="OrthoDB" id="3636092at2759"/>
<accession>A0A5Q4BGD5</accession>
<reference evidence="2 3" key="1">
    <citation type="journal article" date="2019" name="Sci. Rep.">
        <title>Colletotrichum shisoi sp. nov., an anthracnose pathogen of Perilla frutescens in Japan: molecular phylogenetic, morphological and genomic evidence.</title>
        <authorList>
            <person name="Gan P."/>
            <person name="Tsushima A."/>
            <person name="Hiroyama R."/>
            <person name="Narusaka M."/>
            <person name="Takano Y."/>
            <person name="Narusaka Y."/>
            <person name="Kawaradani M."/>
            <person name="Damm U."/>
            <person name="Shirasu K."/>
        </authorList>
    </citation>
    <scope>NUCLEOTIDE SEQUENCE [LARGE SCALE GENOMIC DNA]</scope>
    <source>
        <strain evidence="2 3">PG-2018a</strain>
    </source>
</reference>
<proteinExistence type="predicted"/>
<feature type="signal peptide" evidence="1">
    <location>
        <begin position="1"/>
        <end position="20"/>
    </location>
</feature>